<keyword evidence="2" id="KW-0328">Glycosyltransferase</keyword>
<dbReference type="CDD" id="cd04186">
    <property type="entry name" value="GT_2_like_c"/>
    <property type="match status" value="1"/>
</dbReference>
<dbReference type="InterPro" id="IPR001173">
    <property type="entry name" value="Glyco_trans_2-like"/>
</dbReference>
<evidence type="ECO:0000256" key="1">
    <source>
        <dbReference type="ARBA" id="ARBA00006739"/>
    </source>
</evidence>
<proteinExistence type="inferred from homology"/>
<name>A0ABQ4SQT5_9HYPH</name>
<dbReference type="GO" id="GO:0016740">
    <property type="term" value="F:transferase activity"/>
    <property type="evidence" value="ECO:0007669"/>
    <property type="project" value="UniProtKB-KW"/>
</dbReference>
<reference evidence="5" key="2">
    <citation type="submission" date="2021-08" db="EMBL/GenBank/DDBJ databases">
        <authorList>
            <person name="Tani A."/>
            <person name="Ola A."/>
            <person name="Ogura Y."/>
            <person name="Katsura K."/>
            <person name="Hayashi T."/>
        </authorList>
    </citation>
    <scope>NUCLEOTIDE SEQUENCE</scope>
    <source>
        <strain evidence="5">LMG 23639</strain>
    </source>
</reference>
<dbReference type="InterPro" id="IPR029044">
    <property type="entry name" value="Nucleotide-diphossugar_trans"/>
</dbReference>
<dbReference type="RefSeq" id="WP_238274142.1">
    <property type="nucleotide sequence ID" value="NZ_BPQR01000011.1"/>
</dbReference>
<dbReference type="EMBL" id="BPQR01000011">
    <property type="protein sequence ID" value="GJE05457.1"/>
    <property type="molecule type" value="Genomic_DNA"/>
</dbReference>
<keyword evidence="6" id="KW-1185">Reference proteome</keyword>
<evidence type="ECO:0000256" key="2">
    <source>
        <dbReference type="ARBA" id="ARBA00022676"/>
    </source>
</evidence>
<evidence type="ECO:0000313" key="5">
    <source>
        <dbReference type="EMBL" id="GJE05457.1"/>
    </source>
</evidence>
<evidence type="ECO:0000259" key="4">
    <source>
        <dbReference type="Pfam" id="PF00535"/>
    </source>
</evidence>
<organism evidence="5 6">
    <name type="scientific">Methylobacterium jeotgali</name>
    <dbReference type="NCBI Taxonomy" id="381630"/>
    <lineage>
        <taxon>Bacteria</taxon>
        <taxon>Pseudomonadati</taxon>
        <taxon>Pseudomonadota</taxon>
        <taxon>Alphaproteobacteria</taxon>
        <taxon>Hyphomicrobiales</taxon>
        <taxon>Methylobacteriaceae</taxon>
        <taxon>Methylobacterium</taxon>
    </lineage>
</organism>
<dbReference type="PANTHER" id="PTHR43179:SF12">
    <property type="entry name" value="GALACTOFURANOSYLTRANSFERASE GLFT2"/>
    <property type="match status" value="1"/>
</dbReference>
<comment type="caution">
    <text evidence="5">The sequence shown here is derived from an EMBL/GenBank/DDBJ whole genome shotgun (WGS) entry which is preliminary data.</text>
</comment>
<comment type="similarity">
    <text evidence="1">Belongs to the glycosyltransferase 2 family.</text>
</comment>
<evidence type="ECO:0000313" key="6">
    <source>
        <dbReference type="Proteomes" id="UP001055102"/>
    </source>
</evidence>
<dbReference type="Gene3D" id="3.90.550.10">
    <property type="entry name" value="Spore Coat Polysaccharide Biosynthesis Protein SpsA, Chain A"/>
    <property type="match status" value="1"/>
</dbReference>
<accession>A0ABQ4SQT5</accession>
<dbReference type="Proteomes" id="UP001055102">
    <property type="component" value="Unassembled WGS sequence"/>
</dbReference>
<evidence type="ECO:0000256" key="3">
    <source>
        <dbReference type="ARBA" id="ARBA00022679"/>
    </source>
</evidence>
<feature type="domain" description="Glycosyltransferase 2-like" evidence="4">
    <location>
        <begin position="6"/>
        <end position="177"/>
    </location>
</feature>
<keyword evidence="3 5" id="KW-0808">Transferase</keyword>
<gene>
    <name evidence="5" type="primary">arnC</name>
    <name evidence="5" type="ORF">AOPFMNJM_0757</name>
</gene>
<protein>
    <submittedName>
        <fullName evidence="5">Undecaprenyl-phosphate 4-deoxy-4-formamido-L-arabinose transferase</fullName>
    </submittedName>
</protein>
<dbReference type="Pfam" id="PF00535">
    <property type="entry name" value="Glycos_transf_2"/>
    <property type="match status" value="1"/>
</dbReference>
<dbReference type="SUPFAM" id="SSF53448">
    <property type="entry name" value="Nucleotide-diphospho-sugar transferases"/>
    <property type="match status" value="1"/>
</dbReference>
<dbReference type="PANTHER" id="PTHR43179">
    <property type="entry name" value="RHAMNOSYLTRANSFERASE WBBL"/>
    <property type="match status" value="1"/>
</dbReference>
<reference evidence="5" key="1">
    <citation type="journal article" date="2021" name="Front. Microbiol.">
        <title>Comprehensive Comparative Genomics and Phenotyping of Methylobacterium Species.</title>
        <authorList>
            <person name="Alessa O."/>
            <person name="Ogura Y."/>
            <person name="Fujitani Y."/>
            <person name="Takami H."/>
            <person name="Hayashi T."/>
            <person name="Sahin N."/>
            <person name="Tani A."/>
        </authorList>
    </citation>
    <scope>NUCLEOTIDE SEQUENCE</scope>
    <source>
        <strain evidence="5">LMG 23639</strain>
    </source>
</reference>
<sequence length="330" mass="35658">MTRVAVVIPNWNGERWLRPCLDSLRRQTFRDFHVVVVDNGSVDGSLALLRESYPEVQVVANPTNLGFAAAMNIGIRACEEPLVAALNNDTEAHPEWLAALVAEIDRQPPEVGFLASKILDFSDRTVIDSVGDGYCRLGLSYKIGAGSRDTGQFREPFEVLSACAAASLYRREMLDAIGLFDEDFFAYMEDVDLGIRARLAGYRCFAVPEAIVYHVGSATSGGPASPFAIRLTTRNLFALILKTLPLWMVPGVLALALASQGAVLAKSLLTGRPAWLRANLSAYGSGVAAALRELPATLAKRRAAPEPAPGAAAALARLMPLLPKRWERAP</sequence>